<dbReference type="SUPFAM" id="SSF49464">
    <property type="entry name" value="Carboxypeptidase regulatory domain-like"/>
    <property type="match status" value="1"/>
</dbReference>
<evidence type="ECO:0000259" key="14">
    <source>
        <dbReference type="Pfam" id="PF07715"/>
    </source>
</evidence>
<dbReference type="PANTHER" id="PTHR30069">
    <property type="entry name" value="TONB-DEPENDENT OUTER MEMBRANE RECEPTOR"/>
    <property type="match status" value="1"/>
</dbReference>
<dbReference type="Gene3D" id="2.60.40.1120">
    <property type="entry name" value="Carboxypeptidase-like, regulatory domain"/>
    <property type="match status" value="1"/>
</dbReference>
<dbReference type="KEGG" id="fln:FLA_0390"/>
<keyword evidence="3 10" id="KW-1134">Transmembrane beta strand</keyword>
<evidence type="ECO:0000259" key="13">
    <source>
        <dbReference type="Pfam" id="PF00593"/>
    </source>
</evidence>
<dbReference type="Pfam" id="PF00593">
    <property type="entry name" value="TonB_dep_Rec_b-barrel"/>
    <property type="match status" value="1"/>
</dbReference>
<comment type="similarity">
    <text evidence="10 11">Belongs to the TonB-dependent receptor family.</text>
</comment>
<keyword evidence="9 10" id="KW-0998">Cell outer membrane</keyword>
<feature type="domain" description="TonB-dependent receptor-like beta-barrel" evidence="13">
    <location>
        <begin position="291"/>
        <end position="737"/>
    </location>
</feature>
<dbReference type="AlphaFoldDB" id="A0A173MA69"/>
<feature type="chain" id="PRO_5030022651" evidence="12">
    <location>
        <begin position="25"/>
        <end position="779"/>
    </location>
</feature>
<dbReference type="Pfam" id="PF13715">
    <property type="entry name" value="CarbopepD_reg_2"/>
    <property type="match status" value="1"/>
</dbReference>
<dbReference type="OrthoDB" id="9803050at2"/>
<dbReference type="EMBL" id="FTOR01000010">
    <property type="protein sequence ID" value="SIT31302.1"/>
    <property type="molecule type" value="Genomic_DNA"/>
</dbReference>
<dbReference type="Proteomes" id="UP000186917">
    <property type="component" value="Unassembled WGS sequence"/>
</dbReference>
<dbReference type="InterPro" id="IPR008969">
    <property type="entry name" value="CarboxyPept-like_regulatory"/>
</dbReference>
<dbReference type="InterPro" id="IPR037066">
    <property type="entry name" value="Plug_dom_sf"/>
</dbReference>
<keyword evidence="16" id="KW-1185">Reference proteome</keyword>
<accession>A0A173MA69</accession>
<dbReference type="STRING" id="477680.SAMN05421788_110130"/>
<evidence type="ECO:0000256" key="5">
    <source>
        <dbReference type="ARBA" id="ARBA00022729"/>
    </source>
</evidence>
<evidence type="ECO:0000313" key="16">
    <source>
        <dbReference type="Proteomes" id="UP000186917"/>
    </source>
</evidence>
<feature type="domain" description="TonB-dependent receptor plug" evidence="14">
    <location>
        <begin position="148"/>
        <end position="226"/>
    </location>
</feature>
<evidence type="ECO:0000256" key="3">
    <source>
        <dbReference type="ARBA" id="ARBA00022452"/>
    </source>
</evidence>
<dbReference type="Gene3D" id="2.170.130.10">
    <property type="entry name" value="TonB-dependent receptor, plug domain"/>
    <property type="match status" value="1"/>
</dbReference>
<evidence type="ECO:0000256" key="10">
    <source>
        <dbReference type="PROSITE-ProRule" id="PRU01360"/>
    </source>
</evidence>
<dbReference type="GO" id="GO:0015344">
    <property type="term" value="F:siderophore uptake transmembrane transporter activity"/>
    <property type="evidence" value="ECO:0007669"/>
    <property type="project" value="TreeGrafter"/>
</dbReference>
<evidence type="ECO:0000256" key="7">
    <source>
        <dbReference type="ARBA" id="ARBA00023136"/>
    </source>
</evidence>
<evidence type="ECO:0000256" key="12">
    <source>
        <dbReference type="SAM" id="SignalP"/>
    </source>
</evidence>
<evidence type="ECO:0000256" key="2">
    <source>
        <dbReference type="ARBA" id="ARBA00022448"/>
    </source>
</evidence>
<organism evidence="15 16">
    <name type="scientific">Filimonas lacunae</name>
    <dbReference type="NCBI Taxonomy" id="477680"/>
    <lineage>
        <taxon>Bacteria</taxon>
        <taxon>Pseudomonadati</taxon>
        <taxon>Bacteroidota</taxon>
        <taxon>Chitinophagia</taxon>
        <taxon>Chitinophagales</taxon>
        <taxon>Chitinophagaceae</taxon>
        <taxon>Filimonas</taxon>
    </lineage>
</organism>
<dbReference type="GO" id="GO:0044718">
    <property type="term" value="P:siderophore transmembrane transport"/>
    <property type="evidence" value="ECO:0007669"/>
    <property type="project" value="TreeGrafter"/>
</dbReference>
<dbReference type="RefSeq" id="WP_076381713.1">
    <property type="nucleotide sequence ID" value="NZ_AP017422.1"/>
</dbReference>
<reference evidence="16" key="1">
    <citation type="submission" date="2017-01" db="EMBL/GenBank/DDBJ databases">
        <authorList>
            <person name="Varghese N."/>
            <person name="Submissions S."/>
        </authorList>
    </citation>
    <scope>NUCLEOTIDE SEQUENCE [LARGE SCALE GENOMIC DNA]</scope>
    <source>
        <strain evidence="16">DSM 21054</strain>
    </source>
</reference>
<dbReference type="Gene3D" id="2.40.170.20">
    <property type="entry name" value="TonB-dependent receptor, beta-barrel domain"/>
    <property type="match status" value="1"/>
</dbReference>
<keyword evidence="6 11" id="KW-0798">TonB box</keyword>
<gene>
    <name evidence="15" type="ORF">SAMN05421788_110130</name>
</gene>
<evidence type="ECO:0000256" key="9">
    <source>
        <dbReference type="ARBA" id="ARBA00023237"/>
    </source>
</evidence>
<dbReference type="PROSITE" id="PS52016">
    <property type="entry name" value="TONB_DEPENDENT_REC_3"/>
    <property type="match status" value="1"/>
</dbReference>
<dbReference type="InterPro" id="IPR000531">
    <property type="entry name" value="Beta-barrel_TonB"/>
</dbReference>
<keyword evidence="8 15" id="KW-0675">Receptor</keyword>
<evidence type="ECO:0000256" key="11">
    <source>
        <dbReference type="RuleBase" id="RU003357"/>
    </source>
</evidence>
<evidence type="ECO:0000256" key="6">
    <source>
        <dbReference type="ARBA" id="ARBA00023077"/>
    </source>
</evidence>
<dbReference type="InterPro" id="IPR036942">
    <property type="entry name" value="Beta-barrel_TonB_sf"/>
</dbReference>
<keyword evidence="2 10" id="KW-0813">Transport</keyword>
<proteinExistence type="inferred from homology"/>
<evidence type="ECO:0000256" key="8">
    <source>
        <dbReference type="ARBA" id="ARBA00023170"/>
    </source>
</evidence>
<dbReference type="SUPFAM" id="SSF56935">
    <property type="entry name" value="Porins"/>
    <property type="match status" value="1"/>
</dbReference>
<name>A0A173MA69_9BACT</name>
<evidence type="ECO:0000256" key="1">
    <source>
        <dbReference type="ARBA" id="ARBA00004571"/>
    </source>
</evidence>
<dbReference type="PANTHER" id="PTHR30069:SF29">
    <property type="entry name" value="HEMOGLOBIN AND HEMOGLOBIN-HAPTOGLOBIN-BINDING PROTEIN 1-RELATED"/>
    <property type="match status" value="1"/>
</dbReference>
<dbReference type="GO" id="GO:0009279">
    <property type="term" value="C:cell outer membrane"/>
    <property type="evidence" value="ECO:0007669"/>
    <property type="project" value="UniProtKB-SubCell"/>
</dbReference>
<evidence type="ECO:0000313" key="15">
    <source>
        <dbReference type="EMBL" id="SIT31302.1"/>
    </source>
</evidence>
<sequence>MKETIVRLLFITTLVATCFSYAQAQEKFAVSGVVKSKKNGETLIGASVRVVDLSVGTTSNDYGFYSITLPKGKHVLEISAVGMAVKQLDINLTANQRIDVALEDAAAKELEGVTVSASSTSSRSLTSTQMGVERLTMKETKNIPVLLGERDVLKTIQLLPGIKSAGEGSSGFYVRGGAADQNLILLDEAPVYNASHLLGFFSTFNSDAIKDINVYKGGMPAQYGGRLSSVLDIKMNDGNNQDYNVGGSIGLISAKLNAEGPIQKDKSSFLVSGRRTYIDLFLKASKDTAINQNSLYFYDLNAKLNFTLGSKDKLYLSGYFGRDKLGVGKTFSLAWGNGTGTMRWNHIFSNKLFSNTSLIFSNYDYKISIRSGSNDVDVFSQIRDWNIKEELQWYASDKHNIRIGVNAIYHTMRPGEITSGENSSFNNSILQKRYSWENAAYVSDNWKVSPKLNVSYGVRATAFSILGAGDFYNVDANGNIVDTLHYNSGQVVKTYFNLEPRAAVSYQLNSSASLKTSYARNVQNLHLISNSTSSSPTDKWVASTNIIKPEISDQVSLGYYKNLANNAYELTVEAYYKTMQNQIDYRDGADVFNNDAIETQLLYGKGRAYGIEWLLKKKAGKFTGWLSYTLSKTERKIEGINNGSWYNARQDRTHDIAIVGMYQLNKKWTLSANWIFYTGDAITFPSGKYRVDDQVVFYYTERNGYRMPNYHRLDLGATLKLKEKKKFSSELTFSLYNAYGRENAYTITFRESKDDPNKTEAVRVALFKFVPSVSYNFKF</sequence>
<dbReference type="InterPro" id="IPR012910">
    <property type="entry name" value="Plug_dom"/>
</dbReference>
<dbReference type="InterPro" id="IPR039426">
    <property type="entry name" value="TonB-dep_rcpt-like"/>
</dbReference>
<dbReference type="Pfam" id="PF07715">
    <property type="entry name" value="Plug"/>
    <property type="match status" value="1"/>
</dbReference>
<evidence type="ECO:0000256" key="4">
    <source>
        <dbReference type="ARBA" id="ARBA00022692"/>
    </source>
</evidence>
<comment type="subcellular location">
    <subcellularLocation>
        <location evidence="1 10">Cell outer membrane</location>
        <topology evidence="1 10">Multi-pass membrane protein</topology>
    </subcellularLocation>
</comment>
<protein>
    <submittedName>
        <fullName evidence="15">TonB-dependent Receptor Plug Domain</fullName>
    </submittedName>
</protein>
<keyword evidence="7 10" id="KW-0472">Membrane</keyword>
<feature type="signal peptide" evidence="12">
    <location>
        <begin position="1"/>
        <end position="24"/>
    </location>
</feature>
<keyword evidence="4 10" id="KW-0812">Transmembrane</keyword>
<keyword evidence="5 12" id="KW-0732">Signal</keyword>